<keyword evidence="1" id="KW-0732">Signal</keyword>
<comment type="caution">
    <text evidence="2">The sequence shown here is derived from an EMBL/GenBank/DDBJ whole genome shotgun (WGS) entry which is preliminary data.</text>
</comment>
<dbReference type="InterPro" id="IPR021557">
    <property type="entry name" value="DUF3016"/>
</dbReference>
<protein>
    <submittedName>
        <fullName evidence="2">Uncharacterized protein</fullName>
    </submittedName>
</protein>
<dbReference type="EMBL" id="RBLI01000001">
    <property type="protein sequence ID" value="RKS52017.1"/>
    <property type="molecule type" value="Genomic_DNA"/>
</dbReference>
<evidence type="ECO:0000256" key="1">
    <source>
        <dbReference type="SAM" id="SignalP"/>
    </source>
</evidence>
<organism evidence="2 3">
    <name type="scientific">Paracoccus pantotrophus</name>
    <name type="common">Thiosphaera pantotropha</name>
    <dbReference type="NCBI Taxonomy" id="82367"/>
    <lineage>
        <taxon>Bacteria</taxon>
        <taxon>Pseudomonadati</taxon>
        <taxon>Pseudomonadota</taxon>
        <taxon>Alphaproteobacteria</taxon>
        <taxon>Rhodobacterales</taxon>
        <taxon>Paracoccaceae</taxon>
        <taxon>Paracoccus</taxon>
    </lineage>
</organism>
<evidence type="ECO:0000313" key="2">
    <source>
        <dbReference type="EMBL" id="RKS52017.1"/>
    </source>
</evidence>
<sequence length="116" mass="12281">MLRKTRLSLSLALAAPAALAGPAAPPAEGRVTVTYVAPETFRDREFRRARSRASALAEFDRWFAELGARCLLPGQSLAIEVLDIDWRASSNPGAPALTTCASCAPPPRRASTCATG</sequence>
<evidence type="ECO:0000313" key="3">
    <source>
        <dbReference type="Proteomes" id="UP000273626"/>
    </source>
</evidence>
<feature type="chain" id="PRO_5046209511" evidence="1">
    <location>
        <begin position="21"/>
        <end position="116"/>
    </location>
</feature>
<keyword evidence="3" id="KW-1185">Reference proteome</keyword>
<proteinExistence type="predicted"/>
<accession>A0ABX9SDF2</accession>
<gene>
    <name evidence="2" type="ORF">BDE18_1312</name>
</gene>
<feature type="signal peptide" evidence="1">
    <location>
        <begin position="1"/>
        <end position="20"/>
    </location>
</feature>
<dbReference type="Pfam" id="PF11454">
    <property type="entry name" value="DUF3016"/>
    <property type="match status" value="1"/>
</dbReference>
<name>A0ABX9SDF2_PARPN</name>
<reference evidence="2" key="1">
    <citation type="submission" date="2018-10" db="EMBL/GenBank/DDBJ databases">
        <title>Genomic Encyclopedia of Archaeal and Bacterial Type Strains, Phase II (KMG-II): from individual species to whole genera.</title>
        <authorList>
            <person name="Goeker M."/>
        </authorList>
    </citation>
    <scope>NUCLEOTIDE SEQUENCE [LARGE SCALE GENOMIC DNA]</scope>
    <source>
        <strain evidence="2">DSM 2944</strain>
    </source>
</reference>
<dbReference type="Proteomes" id="UP000273626">
    <property type="component" value="Unassembled WGS sequence"/>
</dbReference>